<organism evidence="8 9">
    <name type="scientific">Pseudonocardia xinjiangensis</name>
    <dbReference type="NCBI Taxonomy" id="75289"/>
    <lineage>
        <taxon>Bacteria</taxon>
        <taxon>Bacillati</taxon>
        <taxon>Actinomycetota</taxon>
        <taxon>Actinomycetes</taxon>
        <taxon>Pseudonocardiales</taxon>
        <taxon>Pseudonocardiaceae</taxon>
        <taxon>Pseudonocardia</taxon>
    </lineage>
</organism>
<dbReference type="InterPro" id="IPR032808">
    <property type="entry name" value="DoxX"/>
</dbReference>
<keyword evidence="3" id="KW-1003">Cell membrane</keyword>
<protein>
    <submittedName>
        <fullName evidence="8">DoxX family protein</fullName>
    </submittedName>
</protein>
<keyword evidence="4 7" id="KW-0812">Transmembrane</keyword>
<dbReference type="PANTHER" id="PTHR33452">
    <property type="entry name" value="OXIDOREDUCTASE CATD-RELATED"/>
    <property type="match status" value="1"/>
</dbReference>
<feature type="transmembrane region" description="Helical" evidence="7">
    <location>
        <begin position="12"/>
        <end position="30"/>
    </location>
</feature>
<keyword evidence="6 7" id="KW-0472">Membrane</keyword>
<keyword evidence="9" id="KW-1185">Reference proteome</keyword>
<name>A0ABX1RBR9_9PSEU</name>
<dbReference type="RefSeq" id="WP_169394975.1">
    <property type="nucleotide sequence ID" value="NZ_BAAAJH010000006.1"/>
</dbReference>
<accession>A0ABX1RBR9</accession>
<evidence type="ECO:0000256" key="4">
    <source>
        <dbReference type="ARBA" id="ARBA00022692"/>
    </source>
</evidence>
<evidence type="ECO:0000313" key="9">
    <source>
        <dbReference type="Proteomes" id="UP001296706"/>
    </source>
</evidence>
<keyword evidence="5 7" id="KW-1133">Transmembrane helix</keyword>
<evidence type="ECO:0000256" key="2">
    <source>
        <dbReference type="ARBA" id="ARBA00006679"/>
    </source>
</evidence>
<comment type="similarity">
    <text evidence="2">Belongs to the DoxX family.</text>
</comment>
<feature type="transmembrane region" description="Helical" evidence="7">
    <location>
        <begin position="50"/>
        <end position="73"/>
    </location>
</feature>
<evidence type="ECO:0000256" key="7">
    <source>
        <dbReference type="SAM" id="Phobius"/>
    </source>
</evidence>
<proteinExistence type="inferred from homology"/>
<dbReference type="InterPro" id="IPR051907">
    <property type="entry name" value="DoxX-like_oxidoreductase"/>
</dbReference>
<comment type="subcellular location">
    <subcellularLocation>
        <location evidence="1">Cell membrane</location>
        <topology evidence="1">Multi-pass membrane protein</topology>
    </subcellularLocation>
</comment>
<dbReference type="Proteomes" id="UP001296706">
    <property type="component" value="Unassembled WGS sequence"/>
</dbReference>
<dbReference type="PANTHER" id="PTHR33452:SF1">
    <property type="entry name" value="INNER MEMBRANE PROTEIN YPHA-RELATED"/>
    <property type="match status" value="1"/>
</dbReference>
<sequence>MFRSLPAPSRDWMLLLSRVVIGVVMFAHGFQKLAIDGIGQTSAGFENMSIPLAIVSASFVTVVEFAGSVLMVAGVATLLVASLELVTMAGAAIFVHIPHGIFVGDGGWELVGVLGAGLLAIAATGPGRYSVAHLMRTRESVPQQRPPAFGTT</sequence>
<evidence type="ECO:0000256" key="6">
    <source>
        <dbReference type="ARBA" id="ARBA00023136"/>
    </source>
</evidence>
<evidence type="ECO:0000313" key="8">
    <source>
        <dbReference type="EMBL" id="NMH76900.1"/>
    </source>
</evidence>
<dbReference type="EMBL" id="JAAXKY010000015">
    <property type="protein sequence ID" value="NMH76900.1"/>
    <property type="molecule type" value="Genomic_DNA"/>
</dbReference>
<comment type="caution">
    <text evidence="8">The sequence shown here is derived from an EMBL/GenBank/DDBJ whole genome shotgun (WGS) entry which is preliminary data.</text>
</comment>
<evidence type="ECO:0000256" key="5">
    <source>
        <dbReference type="ARBA" id="ARBA00022989"/>
    </source>
</evidence>
<gene>
    <name evidence="8" type="ORF">HF577_07285</name>
</gene>
<evidence type="ECO:0000256" key="1">
    <source>
        <dbReference type="ARBA" id="ARBA00004651"/>
    </source>
</evidence>
<feature type="transmembrane region" description="Helical" evidence="7">
    <location>
        <begin position="85"/>
        <end position="104"/>
    </location>
</feature>
<feature type="transmembrane region" description="Helical" evidence="7">
    <location>
        <begin position="110"/>
        <end position="129"/>
    </location>
</feature>
<evidence type="ECO:0000256" key="3">
    <source>
        <dbReference type="ARBA" id="ARBA00022475"/>
    </source>
</evidence>
<reference evidence="8 9" key="1">
    <citation type="submission" date="2020-04" db="EMBL/GenBank/DDBJ databases">
        <authorList>
            <person name="Klaysubun C."/>
            <person name="Duangmal K."/>
            <person name="Lipun K."/>
        </authorList>
    </citation>
    <scope>NUCLEOTIDE SEQUENCE [LARGE SCALE GENOMIC DNA]</scope>
    <source>
        <strain evidence="8 9">JCM 11839</strain>
    </source>
</reference>
<dbReference type="Pfam" id="PF07681">
    <property type="entry name" value="DoxX"/>
    <property type="match status" value="1"/>
</dbReference>